<comment type="subcellular location">
    <subcellularLocation>
        <location evidence="1">Cell membrane</location>
        <topology evidence="1">Multi-pass membrane protein</topology>
    </subcellularLocation>
</comment>
<dbReference type="InterPro" id="IPR051327">
    <property type="entry name" value="MATE_MepA_subfamily"/>
</dbReference>
<evidence type="ECO:0000256" key="4">
    <source>
        <dbReference type="ARBA" id="ARBA00022448"/>
    </source>
</evidence>
<evidence type="ECO:0000313" key="11">
    <source>
        <dbReference type="EMBL" id="MEQ2356950.1"/>
    </source>
</evidence>
<feature type="transmembrane region" description="Helical" evidence="10">
    <location>
        <begin position="48"/>
        <end position="69"/>
    </location>
</feature>
<feature type="transmembrane region" description="Helical" evidence="10">
    <location>
        <begin position="21"/>
        <end position="42"/>
    </location>
</feature>
<reference evidence="11 12" key="1">
    <citation type="submission" date="2024-03" db="EMBL/GenBank/DDBJ databases">
        <title>Human intestinal bacterial collection.</title>
        <authorList>
            <person name="Pauvert C."/>
            <person name="Hitch T.C.A."/>
            <person name="Clavel T."/>
        </authorList>
    </citation>
    <scope>NUCLEOTIDE SEQUENCE [LARGE SCALE GENOMIC DNA]</scope>
    <source>
        <strain evidence="11 12">CLA-AA-H95</strain>
    </source>
</reference>
<evidence type="ECO:0000256" key="5">
    <source>
        <dbReference type="ARBA" id="ARBA00022475"/>
    </source>
</evidence>
<organism evidence="11 12">
    <name type="scientific">Blautia intestinihominis</name>
    <dbReference type="NCBI Taxonomy" id="3133152"/>
    <lineage>
        <taxon>Bacteria</taxon>
        <taxon>Bacillati</taxon>
        <taxon>Bacillota</taxon>
        <taxon>Clostridia</taxon>
        <taxon>Lachnospirales</taxon>
        <taxon>Lachnospiraceae</taxon>
        <taxon>Blautia</taxon>
    </lineage>
</organism>
<feature type="transmembrane region" description="Helical" evidence="10">
    <location>
        <begin position="122"/>
        <end position="140"/>
    </location>
</feature>
<dbReference type="Pfam" id="PF01554">
    <property type="entry name" value="MatE"/>
    <property type="match status" value="2"/>
</dbReference>
<dbReference type="PANTHER" id="PTHR43823">
    <property type="entry name" value="SPORULATION PROTEIN YKVU"/>
    <property type="match status" value="1"/>
</dbReference>
<keyword evidence="6 10" id="KW-0812">Transmembrane</keyword>
<feature type="transmembrane region" description="Helical" evidence="10">
    <location>
        <begin position="380"/>
        <end position="398"/>
    </location>
</feature>
<feature type="transmembrane region" description="Helical" evidence="10">
    <location>
        <begin position="81"/>
        <end position="102"/>
    </location>
</feature>
<comment type="similarity">
    <text evidence="2">Belongs to the multi antimicrobial extrusion (MATE) (TC 2.A.66.1) family. MepA subfamily.</text>
</comment>
<keyword evidence="12" id="KW-1185">Reference proteome</keyword>
<keyword evidence="4" id="KW-0813">Transport</keyword>
<dbReference type="InterPro" id="IPR048279">
    <property type="entry name" value="MdtK-like"/>
</dbReference>
<feature type="transmembrane region" description="Helical" evidence="10">
    <location>
        <begin position="300"/>
        <end position="322"/>
    </location>
</feature>
<evidence type="ECO:0000256" key="1">
    <source>
        <dbReference type="ARBA" id="ARBA00004651"/>
    </source>
</evidence>
<accession>A0ABV1AFL8</accession>
<keyword evidence="5" id="KW-1003">Cell membrane</keyword>
<evidence type="ECO:0000256" key="2">
    <source>
        <dbReference type="ARBA" id="ARBA00008417"/>
    </source>
</evidence>
<feature type="transmembrane region" description="Helical" evidence="10">
    <location>
        <begin position="348"/>
        <end position="368"/>
    </location>
</feature>
<dbReference type="InterPro" id="IPR002528">
    <property type="entry name" value="MATE_fam"/>
</dbReference>
<evidence type="ECO:0000256" key="10">
    <source>
        <dbReference type="SAM" id="Phobius"/>
    </source>
</evidence>
<feature type="transmembrane region" description="Helical" evidence="10">
    <location>
        <begin position="257"/>
        <end position="279"/>
    </location>
</feature>
<dbReference type="PANTHER" id="PTHR43823:SF3">
    <property type="entry name" value="MULTIDRUG EXPORT PROTEIN MEPA"/>
    <property type="match status" value="1"/>
</dbReference>
<dbReference type="InterPro" id="IPR045070">
    <property type="entry name" value="MATE_MepA-like"/>
</dbReference>
<dbReference type="EMBL" id="JBBMEI010000002">
    <property type="protein sequence ID" value="MEQ2356950.1"/>
    <property type="molecule type" value="Genomic_DNA"/>
</dbReference>
<evidence type="ECO:0000256" key="9">
    <source>
        <dbReference type="ARBA" id="ARBA00023251"/>
    </source>
</evidence>
<gene>
    <name evidence="11" type="ORF">WMO75_01110</name>
</gene>
<comment type="caution">
    <text evidence="11">The sequence shown here is derived from an EMBL/GenBank/DDBJ whole genome shotgun (WGS) entry which is preliminary data.</text>
</comment>
<feature type="transmembrane region" description="Helical" evidence="10">
    <location>
        <begin position="152"/>
        <end position="173"/>
    </location>
</feature>
<feature type="transmembrane region" description="Helical" evidence="10">
    <location>
        <begin position="404"/>
        <end position="421"/>
    </location>
</feature>
<evidence type="ECO:0000256" key="6">
    <source>
        <dbReference type="ARBA" id="ARBA00022692"/>
    </source>
</evidence>
<name>A0ABV1AFL8_9FIRM</name>
<feature type="transmembrane region" description="Helical" evidence="10">
    <location>
        <begin position="179"/>
        <end position="202"/>
    </location>
</feature>
<protein>
    <recommendedName>
        <fullName evidence="3">Multidrug export protein MepA</fullName>
    </recommendedName>
</protein>
<dbReference type="PIRSF" id="PIRSF006603">
    <property type="entry name" value="DinF"/>
    <property type="match status" value="1"/>
</dbReference>
<feature type="transmembrane region" description="Helical" evidence="10">
    <location>
        <begin position="223"/>
        <end position="251"/>
    </location>
</feature>
<evidence type="ECO:0000256" key="8">
    <source>
        <dbReference type="ARBA" id="ARBA00023136"/>
    </source>
</evidence>
<keyword evidence="8 10" id="KW-0472">Membrane</keyword>
<proteinExistence type="inferred from homology"/>
<keyword evidence="7 10" id="KW-1133">Transmembrane helix</keyword>
<keyword evidence="9" id="KW-0046">Antibiotic resistance</keyword>
<dbReference type="CDD" id="cd13143">
    <property type="entry name" value="MATE_MepA_like"/>
    <property type="match status" value="1"/>
</dbReference>
<evidence type="ECO:0000313" key="12">
    <source>
        <dbReference type="Proteomes" id="UP001446032"/>
    </source>
</evidence>
<sequence length="434" mass="46776">MLKKFTKYVFQSVASMMGQSVYILADTFFISVSSGANGLAVLNLILPVFGIMFAIGSMIGIGSATRYGIRRAKGEEADHYFTQSISWAVLFSIPFMLIGIFFPDKFLALLGADAELIALGKTYLRIVLVFAPFFMCNYSVTAFARNDYATSTVMAGSLAGSAFNIVFDYIFIFPAGLGFSGAALATAFCPCVTMLVCSTHYFSKKCNIGFKWKKLSVRHLISCCQLGVSAFVGEISSAVITFIFNMLILGLTGSTGVAAYGVVANLSLVGMAIMNGMAQGAQPLISESFGKGASGDVKKLLRWALTCAAAIEIVMVALVWTFTDPFIAVFNSENNQLLLEYAHTGLRLYFLGFLFAGVNIMLVAYFSATANPRPAIIGSLLRGAIAIGICAIVLSRILGMNGVWLSFLASEMITFAVILILSKYKESRKTNEYA</sequence>
<dbReference type="Proteomes" id="UP001446032">
    <property type="component" value="Unassembled WGS sequence"/>
</dbReference>
<evidence type="ECO:0000256" key="3">
    <source>
        <dbReference type="ARBA" id="ARBA00022106"/>
    </source>
</evidence>
<evidence type="ECO:0000256" key="7">
    <source>
        <dbReference type="ARBA" id="ARBA00022989"/>
    </source>
</evidence>
<dbReference type="RefSeq" id="WP_173905172.1">
    <property type="nucleotide sequence ID" value="NZ_JBBMEI010000002.1"/>
</dbReference>